<name>A0A7W7CF52_9PSEU</name>
<gene>
    <name evidence="1" type="ORF">HNR67_006169</name>
</gene>
<dbReference type="AlphaFoldDB" id="A0A7W7CF52"/>
<dbReference type="PANTHER" id="PTHR43265:SF1">
    <property type="entry name" value="ESTERASE ESTD"/>
    <property type="match status" value="1"/>
</dbReference>
<reference evidence="1 2" key="1">
    <citation type="submission" date="2020-08" db="EMBL/GenBank/DDBJ databases">
        <title>Sequencing the genomes of 1000 actinobacteria strains.</title>
        <authorList>
            <person name="Klenk H.-P."/>
        </authorList>
    </citation>
    <scope>NUCLEOTIDE SEQUENCE [LARGE SCALE GENOMIC DNA]</scope>
    <source>
        <strain evidence="1 2">DSM 44230</strain>
    </source>
</reference>
<dbReference type="InterPro" id="IPR029058">
    <property type="entry name" value="AB_hydrolase_fold"/>
</dbReference>
<dbReference type="PANTHER" id="PTHR43265">
    <property type="entry name" value="ESTERASE ESTD"/>
    <property type="match status" value="1"/>
</dbReference>
<accession>A0A7W7CF52</accession>
<evidence type="ECO:0000313" key="1">
    <source>
        <dbReference type="EMBL" id="MBB4680051.1"/>
    </source>
</evidence>
<comment type="caution">
    <text evidence="1">The sequence shown here is derived from an EMBL/GenBank/DDBJ whole genome shotgun (WGS) entry which is preliminary data.</text>
</comment>
<dbReference type="RefSeq" id="WP_221490119.1">
    <property type="nucleotide sequence ID" value="NZ_BAAAUI010000019.1"/>
</dbReference>
<sequence>MVLLAGFARPGAEAVRWQVERITHDLPALLRPLARVLFTRHMSRSSRTNADVVRVTGIPVNARWMRELRAHDPRPALAAIGLPVLAITEDKDIQVGPADLDEIRGLVPGGAEIHRIPDLAHLLIQVSDWLARKLDRSG</sequence>
<proteinExistence type="predicted"/>
<dbReference type="Gene3D" id="3.40.50.1820">
    <property type="entry name" value="alpha/beta hydrolase"/>
    <property type="match status" value="1"/>
</dbReference>
<keyword evidence="2" id="KW-1185">Reference proteome</keyword>
<dbReference type="GO" id="GO:0052689">
    <property type="term" value="F:carboxylic ester hydrolase activity"/>
    <property type="evidence" value="ECO:0007669"/>
    <property type="project" value="TreeGrafter"/>
</dbReference>
<dbReference type="EMBL" id="JACHMH010000001">
    <property type="protein sequence ID" value="MBB4680051.1"/>
    <property type="molecule type" value="Genomic_DNA"/>
</dbReference>
<organism evidence="1 2">
    <name type="scientific">Crossiella cryophila</name>
    <dbReference type="NCBI Taxonomy" id="43355"/>
    <lineage>
        <taxon>Bacteria</taxon>
        <taxon>Bacillati</taxon>
        <taxon>Actinomycetota</taxon>
        <taxon>Actinomycetes</taxon>
        <taxon>Pseudonocardiales</taxon>
        <taxon>Pseudonocardiaceae</taxon>
        <taxon>Crossiella</taxon>
    </lineage>
</organism>
<dbReference type="SUPFAM" id="SSF53474">
    <property type="entry name" value="alpha/beta-Hydrolases"/>
    <property type="match status" value="1"/>
</dbReference>
<evidence type="ECO:0000313" key="2">
    <source>
        <dbReference type="Proteomes" id="UP000533598"/>
    </source>
</evidence>
<protein>
    <submittedName>
        <fullName evidence="1">Pimeloyl-ACP methyl ester carboxylesterase</fullName>
    </submittedName>
</protein>
<dbReference type="InterPro" id="IPR053145">
    <property type="entry name" value="AB_hydrolase_Est10"/>
</dbReference>
<dbReference type="Proteomes" id="UP000533598">
    <property type="component" value="Unassembled WGS sequence"/>
</dbReference>